<comment type="caution">
    <text evidence="2">The sequence shown here is derived from an EMBL/GenBank/DDBJ whole genome shotgun (WGS) entry which is preliminary data.</text>
</comment>
<evidence type="ECO:0000313" key="3">
    <source>
        <dbReference type="Proteomes" id="UP001457282"/>
    </source>
</evidence>
<dbReference type="InterPro" id="IPR051761">
    <property type="entry name" value="MLP-like_ligand-binding"/>
</dbReference>
<dbReference type="AlphaFoldDB" id="A0AAW1XFH4"/>
<feature type="domain" description="Bet v I/Major latex protein" evidence="1">
    <location>
        <begin position="2"/>
        <end position="151"/>
    </location>
</feature>
<keyword evidence="3" id="KW-1185">Reference proteome</keyword>
<reference evidence="2 3" key="1">
    <citation type="journal article" date="2023" name="G3 (Bethesda)">
        <title>A chromosome-length genome assembly and annotation of blackberry (Rubus argutus, cv. 'Hillquist').</title>
        <authorList>
            <person name="Bruna T."/>
            <person name="Aryal R."/>
            <person name="Dudchenko O."/>
            <person name="Sargent D.J."/>
            <person name="Mead D."/>
            <person name="Buti M."/>
            <person name="Cavallini A."/>
            <person name="Hytonen T."/>
            <person name="Andres J."/>
            <person name="Pham M."/>
            <person name="Weisz D."/>
            <person name="Mascagni F."/>
            <person name="Usai G."/>
            <person name="Natali L."/>
            <person name="Bassil N."/>
            <person name="Fernandez G.E."/>
            <person name="Lomsadze A."/>
            <person name="Armour M."/>
            <person name="Olukolu B."/>
            <person name="Poorten T."/>
            <person name="Britton C."/>
            <person name="Davik J."/>
            <person name="Ashrafi H."/>
            <person name="Aiden E.L."/>
            <person name="Borodovsky M."/>
            <person name="Worthington M."/>
        </authorList>
    </citation>
    <scope>NUCLEOTIDE SEQUENCE [LARGE SCALE GENOMIC DNA]</scope>
    <source>
        <strain evidence="2">PI 553951</strain>
    </source>
</reference>
<dbReference type="CDD" id="cd07816">
    <property type="entry name" value="Bet_v1-like"/>
    <property type="match status" value="1"/>
</dbReference>
<dbReference type="InterPro" id="IPR023393">
    <property type="entry name" value="START-like_dom_sf"/>
</dbReference>
<dbReference type="PANTHER" id="PTHR31907">
    <property type="entry name" value="MLP-LIKE PROTEIN 423"/>
    <property type="match status" value="1"/>
</dbReference>
<proteinExistence type="predicted"/>
<dbReference type="SUPFAM" id="SSF55961">
    <property type="entry name" value="Bet v1-like"/>
    <property type="match status" value="1"/>
</dbReference>
<dbReference type="Proteomes" id="UP001457282">
    <property type="component" value="Unassembled WGS sequence"/>
</dbReference>
<accession>A0AAW1XFH4</accession>
<dbReference type="InterPro" id="IPR000916">
    <property type="entry name" value="Bet_v_I/MLP"/>
</dbReference>
<sequence>MALAGKLETDVEIKASAAKFHQMFTHKPHHISNASSNNIQGCELHERDWGTVGTIIYWNYFHDGKPSVAKEIIEAIDAENNSVTFRVIEGDLMEHYKSFVITIQATPKGEGCTVHWTLEYEKHHGDISDPHTLLQFTVDVSKDIDAHLTAQA</sequence>
<evidence type="ECO:0000313" key="2">
    <source>
        <dbReference type="EMBL" id="KAK9935299.1"/>
    </source>
</evidence>
<organism evidence="2 3">
    <name type="scientific">Rubus argutus</name>
    <name type="common">Southern blackberry</name>
    <dbReference type="NCBI Taxonomy" id="59490"/>
    <lineage>
        <taxon>Eukaryota</taxon>
        <taxon>Viridiplantae</taxon>
        <taxon>Streptophyta</taxon>
        <taxon>Embryophyta</taxon>
        <taxon>Tracheophyta</taxon>
        <taxon>Spermatophyta</taxon>
        <taxon>Magnoliopsida</taxon>
        <taxon>eudicotyledons</taxon>
        <taxon>Gunneridae</taxon>
        <taxon>Pentapetalae</taxon>
        <taxon>rosids</taxon>
        <taxon>fabids</taxon>
        <taxon>Rosales</taxon>
        <taxon>Rosaceae</taxon>
        <taxon>Rosoideae</taxon>
        <taxon>Rosoideae incertae sedis</taxon>
        <taxon>Rubus</taxon>
    </lineage>
</organism>
<protein>
    <recommendedName>
        <fullName evidence="1">Bet v I/Major latex protein domain-containing protein</fullName>
    </recommendedName>
</protein>
<dbReference type="EMBL" id="JBEDUW010000004">
    <property type="protein sequence ID" value="KAK9935299.1"/>
    <property type="molecule type" value="Genomic_DNA"/>
</dbReference>
<name>A0AAW1XFH4_RUBAR</name>
<dbReference type="GO" id="GO:0006952">
    <property type="term" value="P:defense response"/>
    <property type="evidence" value="ECO:0007669"/>
    <property type="project" value="InterPro"/>
</dbReference>
<dbReference type="Gene3D" id="3.30.530.20">
    <property type="match status" value="1"/>
</dbReference>
<evidence type="ECO:0000259" key="1">
    <source>
        <dbReference type="SMART" id="SM01037"/>
    </source>
</evidence>
<dbReference type="SMART" id="SM01037">
    <property type="entry name" value="Bet_v_1"/>
    <property type="match status" value="1"/>
</dbReference>
<dbReference type="Pfam" id="PF00407">
    <property type="entry name" value="Bet_v_1"/>
    <property type="match status" value="1"/>
</dbReference>
<gene>
    <name evidence="2" type="ORF">M0R45_022407</name>
</gene>